<organism evidence="1 2">
    <name type="scientific">Trichinella nativa</name>
    <dbReference type="NCBI Taxonomy" id="6335"/>
    <lineage>
        <taxon>Eukaryota</taxon>
        <taxon>Metazoa</taxon>
        <taxon>Ecdysozoa</taxon>
        <taxon>Nematoda</taxon>
        <taxon>Enoplea</taxon>
        <taxon>Dorylaimia</taxon>
        <taxon>Trichinellida</taxon>
        <taxon>Trichinellidae</taxon>
        <taxon>Trichinella</taxon>
    </lineage>
</organism>
<proteinExistence type="predicted"/>
<dbReference type="Proteomes" id="UP000243006">
    <property type="component" value="Unassembled WGS sequence"/>
</dbReference>
<gene>
    <name evidence="1" type="ORF">D917_03369</name>
</gene>
<sequence length="87" mass="10185">MFIIFNLVTFGPPRWAMTKFGSNMLLFHSVVNEAAVGFSMFSFHRRIHLRDQFIEIISFMLIDRVEDEARTRLIIGENVENFISTNT</sequence>
<reference evidence="1 2" key="1">
    <citation type="submission" date="2015-04" db="EMBL/GenBank/DDBJ databases">
        <title>Draft genome of the roundworm Trichinella nativa.</title>
        <authorList>
            <person name="Mitreva M."/>
        </authorList>
    </citation>
    <scope>NUCLEOTIDE SEQUENCE [LARGE SCALE GENOMIC DNA]</scope>
    <source>
        <strain evidence="1 2">ISS45</strain>
    </source>
</reference>
<dbReference type="AlphaFoldDB" id="A0A1Y3EC40"/>
<evidence type="ECO:0000313" key="1">
    <source>
        <dbReference type="EMBL" id="OUC41437.1"/>
    </source>
</evidence>
<evidence type="ECO:0000313" key="2">
    <source>
        <dbReference type="Proteomes" id="UP000243006"/>
    </source>
</evidence>
<comment type="caution">
    <text evidence="1">The sequence shown here is derived from an EMBL/GenBank/DDBJ whole genome shotgun (WGS) entry which is preliminary data.</text>
</comment>
<accession>A0A1Y3EC40</accession>
<protein>
    <submittedName>
        <fullName evidence="1">Uncharacterized protein</fullName>
    </submittedName>
</protein>
<name>A0A1Y3EC40_9BILA</name>
<dbReference type="EMBL" id="LVZM01021407">
    <property type="protein sequence ID" value="OUC41437.1"/>
    <property type="molecule type" value="Genomic_DNA"/>
</dbReference>